<evidence type="ECO:0000259" key="2">
    <source>
        <dbReference type="PROSITE" id="PS51704"/>
    </source>
</evidence>
<dbReference type="GO" id="GO:0006629">
    <property type="term" value="P:lipid metabolic process"/>
    <property type="evidence" value="ECO:0007669"/>
    <property type="project" value="InterPro"/>
</dbReference>
<dbReference type="PROSITE" id="PS51257">
    <property type="entry name" value="PROKAR_LIPOPROTEIN"/>
    <property type="match status" value="1"/>
</dbReference>
<organism evidence="3 4">
    <name type="scientific">Paractinoplanes tereljensis</name>
    <dbReference type="NCBI Taxonomy" id="571912"/>
    <lineage>
        <taxon>Bacteria</taxon>
        <taxon>Bacillati</taxon>
        <taxon>Actinomycetota</taxon>
        <taxon>Actinomycetes</taxon>
        <taxon>Micromonosporales</taxon>
        <taxon>Micromonosporaceae</taxon>
        <taxon>Paractinoplanes</taxon>
    </lineage>
</organism>
<gene>
    <name evidence="3" type="primary">ugpQ</name>
    <name evidence="3" type="ORF">Ate02nite_91180</name>
</gene>
<feature type="chain" id="PRO_5037287478" evidence="1">
    <location>
        <begin position="29"/>
        <end position="266"/>
    </location>
</feature>
<dbReference type="EMBL" id="BOMY01000060">
    <property type="protein sequence ID" value="GIF26388.1"/>
    <property type="molecule type" value="Genomic_DNA"/>
</dbReference>
<dbReference type="Gene3D" id="3.20.20.190">
    <property type="entry name" value="Phosphatidylinositol (PI) phosphodiesterase"/>
    <property type="match status" value="1"/>
</dbReference>
<proteinExistence type="predicted"/>
<dbReference type="Pfam" id="PF03009">
    <property type="entry name" value="GDPD"/>
    <property type="match status" value="1"/>
</dbReference>
<dbReference type="RefSeq" id="WP_203814182.1">
    <property type="nucleotide sequence ID" value="NZ_BOMY01000060.1"/>
</dbReference>
<dbReference type="AlphaFoldDB" id="A0A919TWU3"/>
<dbReference type="Proteomes" id="UP000623608">
    <property type="component" value="Unassembled WGS sequence"/>
</dbReference>
<dbReference type="GO" id="GO:0008081">
    <property type="term" value="F:phosphoric diester hydrolase activity"/>
    <property type="evidence" value="ECO:0007669"/>
    <property type="project" value="InterPro"/>
</dbReference>
<dbReference type="SUPFAM" id="SSF51695">
    <property type="entry name" value="PLC-like phosphodiesterases"/>
    <property type="match status" value="1"/>
</dbReference>
<accession>A0A919TWU3</accession>
<protein>
    <submittedName>
        <fullName evidence="3">Glycerophosphoryl diester phosphodiesterase</fullName>
    </submittedName>
</protein>
<dbReference type="PROSITE" id="PS51704">
    <property type="entry name" value="GP_PDE"/>
    <property type="match status" value="1"/>
</dbReference>
<sequence length="266" mass="28785">MNRRVVSVIAVGAVAAGVALGTSLSASAAACVTPSPLAHRGGNERYVENSRNAYRDASNQTVGFWETDVRFTRDNVPVLMHDETVDRTTDGTGPVAEFTYAELSELRTDDDQPVPTLRDFINDQVVDAAYAFVELKVNPNATQWTALEAALKSRGGTAPLPAISSFDAATLDEAKTRLPTYARALVQGVGDVDPATVKLHANILIKNKDAITAARMAKWTAGGLRVYSWTVNDPAEWKRMASYPGMAGIITDKPRAFLAWKRSRTC</sequence>
<comment type="caution">
    <text evidence="3">The sequence shown here is derived from an EMBL/GenBank/DDBJ whole genome shotgun (WGS) entry which is preliminary data.</text>
</comment>
<evidence type="ECO:0000313" key="4">
    <source>
        <dbReference type="Proteomes" id="UP000623608"/>
    </source>
</evidence>
<feature type="domain" description="GP-PDE" evidence="2">
    <location>
        <begin position="34"/>
        <end position="261"/>
    </location>
</feature>
<keyword evidence="4" id="KW-1185">Reference proteome</keyword>
<evidence type="ECO:0000256" key="1">
    <source>
        <dbReference type="SAM" id="SignalP"/>
    </source>
</evidence>
<keyword evidence="1" id="KW-0732">Signal</keyword>
<dbReference type="InterPro" id="IPR017946">
    <property type="entry name" value="PLC-like_Pdiesterase_TIM-brl"/>
</dbReference>
<dbReference type="PANTHER" id="PTHR46211:SF1">
    <property type="entry name" value="GLYCEROPHOSPHODIESTER PHOSPHODIESTERASE, CYTOPLASMIC"/>
    <property type="match status" value="1"/>
</dbReference>
<dbReference type="InterPro" id="IPR030395">
    <property type="entry name" value="GP_PDE_dom"/>
</dbReference>
<name>A0A919TWU3_9ACTN</name>
<feature type="signal peptide" evidence="1">
    <location>
        <begin position="1"/>
        <end position="28"/>
    </location>
</feature>
<reference evidence="3" key="1">
    <citation type="submission" date="2021-01" db="EMBL/GenBank/DDBJ databases">
        <title>Whole genome shotgun sequence of Actinoplanes tereljensis NBRC 105297.</title>
        <authorList>
            <person name="Komaki H."/>
            <person name="Tamura T."/>
        </authorList>
    </citation>
    <scope>NUCLEOTIDE SEQUENCE</scope>
    <source>
        <strain evidence="3">NBRC 105297</strain>
    </source>
</reference>
<evidence type="ECO:0000313" key="3">
    <source>
        <dbReference type="EMBL" id="GIF26388.1"/>
    </source>
</evidence>
<dbReference type="PANTHER" id="PTHR46211">
    <property type="entry name" value="GLYCEROPHOSPHORYL DIESTER PHOSPHODIESTERASE"/>
    <property type="match status" value="1"/>
</dbReference>